<proteinExistence type="predicted"/>
<sequence>MAAFSAVGVTLPPIIVYPLQKISREISGNLNETWGIGRSKRGSMTGALKILNYQSLLMAISVMSHTMFPSFVTKMEFCSLHCIQMPLSFCHLLTCQYSDH</sequence>
<protein>
    <submittedName>
        <fullName evidence="1">Uncharacterized protein</fullName>
    </submittedName>
</protein>
<gene>
    <name evidence="1" type="ORF">PR048_017676</name>
</gene>
<evidence type="ECO:0000313" key="2">
    <source>
        <dbReference type="Proteomes" id="UP001159363"/>
    </source>
</evidence>
<evidence type="ECO:0000313" key="1">
    <source>
        <dbReference type="EMBL" id="KAJ8881203.1"/>
    </source>
</evidence>
<organism evidence="1 2">
    <name type="scientific">Dryococelus australis</name>
    <dbReference type="NCBI Taxonomy" id="614101"/>
    <lineage>
        <taxon>Eukaryota</taxon>
        <taxon>Metazoa</taxon>
        <taxon>Ecdysozoa</taxon>
        <taxon>Arthropoda</taxon>
        <taxon>Hexapoda</taxon>
        <taxon>Insecta</taxon>
        <taxon>Pterygota</taxon>
        <taxon>Neoptera</taxon>
        <taxon>Polyneoptera</taxon>
        <taxon>Phasmatodea</taxon>
        <taxon>Verophasmatodea</taxon>
        <taxon>Anareolatae</taxon>
        <taxon>Phasmatidae</taxon>
        <taxon>Eurycanthinae</taxon>
        <taxon>Dryococelus</taxon>
    </lineage>
</organism>
<reference evidence="1 2" key="1">
    <citation type="submission" date="2023-02" db="EMBL/GenBank/DDBJ databases">
        <title>LHISI_Scaffold_Assembly.</title>
        <authorList>
            <person name="Stuart O.P."/>
            <person name="Cleave R."/>
            <person name="Magrath M.J.L."/>
            <person name="Mikheyev A.S."/>
        </authorList>
    </citation>
    <scope>NUCLEOTIDE SEQUENCE [LARGE SCALE GENOMIC DNA]</scope>
    <source>
        <strain evidence="1">Daus_M_001</strain>
        <tissue evidence="1">Leg muscle</tissue>
    </source>
</reference>
<dbReference type="EMBL" id="JARBHB010000006">
    <property type="protein sequence ID" value="KAJ8881203.1"/>
    <property type="molecule type" value="Genomic_DNA"/>
</dbReference>
<comment type="caution">
    <text evidence="1">The sequence shown here is derived from an EMBL/GenBank/DDBJ whole genome shotgun (WGS) entry which is preliminary data.</text>
</comment>
<accession>A0ABQ9HA56</accession>
<keyword evidence="2" id="KW-1185">Reference proteome</keyword>
<dbReference type="Proteomes" id="UP001159363">
    <property type="component" value="Chromosome 5"/>
</dbReference>
<name>A0ABQ9HA56_9NEOP</name>